<dbReference type="InterPro" id="IPR000254">
    <property type="entry name" value="CBD"/>
</dbReference>
<dbReference type="GO" id="GO:0046872">
    <property type="term" value="F:metal ion binding"/>
    <property type="evidence" value="ECO:0007669"/>
    <property type="project" value="UniProtKB-KW"/>
</dbReference>
<feature type="domain" description="CBM1" evidence="10">
    <location>
        <begin position="353"/>
        <end position="388"/>
    </location>
</feature>
<evidence type="ECO:0000313" key="11">
    <source>
        <dbReference type="EMBL" id="KXS20077.1"/>
    </source>
</evidence>
<keyword evidence="7" id="KW-0624">Polysaccharide degradation</keyword>
<evidence type="ECO:0000256" key="8">
    <source>
        <dbReference type="SAM" id="MobiDB-lite"/>
    </source>
</evidence>
<dbReference type="AlphaFoldDB" id="A0A139ATL7"/>
<dbReference type="Gene3D" id="2.70.50.70">
    <property type="match status" value="1"/>
</dbReference>
<feature type="chain" id="PRO_5007296418" description="AA9 family lytic polysaccharide monooxygenase" evidence="9">
    <location>
        <begin position="20"/>
        <end position="388"/>
    </location>
</feature>
<evidence type="ECO:0000256" key="4">
    <source>
        <dbReference type="ARBA" id="ARBA00023008"/>
    </source>
</evidence>
<reference evidence="11 12" key="1">
    <citation type="journal article" date="2015" name="Genome Biol. Evol.">
        <title>Phylogenomic analyses indicate that early fungi evolved digesting cell walls of algal ancestors of land plants.</title>
        <authorList>
            <person name="Chang Y."/>
            <person name="Wang S."/>
            <person name="Sekimoto S."/>
            <person name="Aerts A.L."/>
            <person name="Choi C."/>
            <person name="Clum A."/>
            <person name="LaButti K.M."/>
            <person name="Lindquist E.A."/>
            <person name="Yee Ngan C."/>
            <person name="Ohm R.A."/>
            <person name="Salamov A.A."/>
            <person name="Grigoriev I.V."/>
            <person name="Spatafora J.W."/>
            <person name="Berbee M.L."/>
        </authorList>
    </citation>
    <scope>NUCLEOTIDE SEQUENCE [LARGE SCALE GENOMIC DNA]</scope>
    <source>
        <strain evidence="11 12">JEL478</strain>
    </source>
</reference>
<dbReference type="GO" id="GO:0004497">
    <property type="term" value="F:monooxygenase activity"/>
    <property type="evidence" value="ECO:0007669"/>
    <property type="project" value="UniProtKB-KW"/>
</dbReference>
<comment type="function">
    <text evidence="7">Lytic polysaccharide monooxygenase (LMPO) that depolymerizes crystalline and amorphous polysaccharides via the oxidation of scissile alpha- or beta-(1-4)-glycosidic bonds, yielding C1 and/or C4 oxidation products. Catalysis by LPMOs requires the reduction of the active-site copper from Cu(II) to Cu(I) by a reducing agent and H(2)O(2) or O(2) as a cosubstrate.</text>
</comment>
<dbReference type="GO" id="GO:0005576">
    <property type="term" value="C:extracellular region"/>
    <property type="evidence" value="ECO:0007669"/>
    <property type="project" value="UniProtKB-SubCell"/>
</dbReference>
<dbReference type="PROSITE" id="PS00562">
    <property type="entry name" value="CBM1_1"/>
    <property type="match status" value="1"/>
</dbReference>
<evidence type="ECO:0000256" key="1">
    <source>
        <dbReference type="ARBA" id="ARBA00022723"/>
    </source>
</evidence>
<keyword evidence="7" id="KW-0136">Cellulose degradation</keyword>
<organism evidence="11 12">
    <name type="scientific">Gonapodya prolifera (strain JEL478)</name>
    <name type="common">Monoblepharis prolifera</name>
    <dbReference type="NCBI Taxonomy" id="1344416"/>
    <lineage>
        <taxon>Eukaryota</taxon>
        <taxon>Fungi</taxon>
        <taxon>Fungi incertae sedis</taxon>
        <taxon>Chytridiomycota</taxon>
        <taxon>Chytridiomycota incertae sedis</taxon>
        <taxon>Monoblepharidomycetes</taxon>
        <taxon>Monoblepharidales</taxon>
        <taxon>Gonapodyaceae</taxon>
        <taxon>Gonapodya</taxon>
    </lineage>
</organism>
<evidence type="ECO:0000259" key="10">
    <source>
        <dbReference type="PROSITE" id="PS51164"/>
    </source>
</evidence>
<dbReference type="Proteomes" id="UP000070544">
    <property type="component" value="Unassembled WGS sequence"/>
</dbReference>
<dbReference type="InterPro" id="IPR035971">
    <property type="entry name" value="CBD_sf"/>
</dbReference>
<gene>
    <name evidence="11" type="ORF">M427DRAFT_152016</name>
</gene>
<keyword evidence="4" id="KW-0186">Copper</keyword>
<dbReference type="EMBL" id="KQ965736">
    <property type="protein sequence ID" value="KXS20077.1"/>
    <property type="molecule type" value="Genomic_DNA"/>
</dbReference>
<keyword evidence="7" id="KW-0964">Secreted</keyword>
<dbReference type="OMA" id="IPDVYNG"/>
<keyword evidence="6 7" id="KW-1015">Disulfide bond</keyword>
<comment type="domain">
    <text evidence="7">Has a modular structure: an endo-beta-1,4-glucanase catalytic module at the N-terminus, a linker rich in serines and threonines, and a C-terminal carbohydrate-binding module (CBM).</text>
</comment>
<evidence type="ECO:0000256" key="7">
    <source>
        <dbReference type="RuleBase" id="RU368122"/>
    </source>
</evidence>
<evidence type="ECO:0000256" key="5">
    <source>
        <dbReference type="ARBA" id="ARBA00023033"/>
    </source>
</evidence>
<keyword evidence="2 9" id="KW-0732">Signal</keyword>
<dbReference type="GO" id="GO:0030245">
    <property type="term" value="P:cellulose catabolic process"/>
    <property type="evidence" value="ECO:0007669"/>
    <property type="project" value="UniProtKB-UniRule"/>
</dbReference>
<dbReference type="Pfam" id="PF00734">
    <property type="entry name" value="CBM_1"/>
    <property type="match status" value="1"/>
</dbReference>
<keyword evidence="12" id="KW-1185">Reference proteome</keyword>
<feature type="region of interest" description="Disordered" evidence="8">
    <location>
        <begin position="233"/>
        <end position="318"/>
    </location>
</feature>
<evidence type="ECO:0000313" key="12">
    <source>
        <dbReference type="Proteomes" id="UP000070544"/>
    </source>
</evidence>
<evidence type="ECO:0000256" key="3">
    <source>
        <dbReference type="ARBA" id="ARBA00023002"/>
    </source>
</evidence>
<dbReference type="GO" id="GO:0030248">
    <property type="term" value="F:cellulose binding"/>
    <property type="evidence" value="ECO:0007669"/>
    <property type="project" value="UniProtKB-UniRule"/>
</dbReference>
<name>A0A139ATL7_GONPJ</name>
<comment type="subcellular location">
    <subcellularLocation>
        <location evidence="7">Secreted</location>
    </subcellularLocation>
</comment>
<evidence type="ECO:0000256" key="6">
    <source>
        <dbReference type="ARBA" id="ARBA00023157"/>
    </source>
</evidence>
<comment type="catalytic activity">
    <reaction evidence="7">
        <text>[(1-&gt;4)-beta-D-glucosyl]n+m + reduced acceptor + O2 = 4-dehydro-beta-D-glucosyl-[(1-&gt;4)-beta-D-glucosyl]n-1 + [(1-&gt;4)-beta-D-glucosyl]m + acceptor + H2O.</text>
        <dbReference type="EC" id="1.14.99.56"/>
    </reaction>
</comment>
<evidence type="ECO:0000256" key="2">
    <source>
        <dbReference type="ARBA" id="ARBA00022729"/>
    </source>
</evidence>
<dbReference type="SMART" id="SM00236">
    <property type="entry name" value="fCBD"/>
    <property type="match status" value="1"/>
</dbReference>
<dbReference type="STRING" id="1344416.A0A139ATL7"/>
<dbReference type="EC" id="1.14.99.56" evidence="7"/>
<keyword evidence="3" id="KW-0560">Oxidoreductase</keyword>
<feature type="compositionally biased region" description="Pro residues" evidence="8">
    <location>
        <begin position="261"/>
        <end position="302"/>
    </location>
</feature>
<dbReference type="GO" id="GO:0008810">
    <property type="term" value="F:cellulase activity"/>
    <property type="evidence" value="ECO:0007669"/>
    <property type="project" value="UniProtKB-UniRule"/>
</dbReference>
<keyword evidence="7" id="KW-0119">Carbohydrate metabolism</keyword>
<dbReference type="InterPro" id="IPR049892">
    <property type="entry name" value="AA9"/>
</dbReference>
<dbReference type="PANTHER" id="PTHR33353:SF32">
    <property type="entry name" value="ENDO-BETA-1,4-GLUCANASE D"/>
    <property type="match status" value="1"/>
</dbReference>
<proteinExistence type="predicted"/>
<feature type="signal peptide" evidence="9">
    <location>
        <begin position="1"/>
        <end position="19"/>
    </location>
</feature>
<protein>
    <recommendedName>
        <fullName evidence="7">AA9 family lytic polysaccharide monooxygenase</fullName>
        <ecNumber evidence="7">1.14.99.56</ecNumber>
    </recommendedName>
    <alternativeName>
        <fullName evidence="7">Endo-beta-1,4-glucanase</fullName>
    </alternativeName>
    <alternativeName>
        <fullName evidence="7">Glycosyl hydrolase 61 family protein</fullName>
    </alternativeName>
</protein>
<keyword evidence="5" id="KW-0503">Monooxygenase</keyword>
<dbReference type="OrthoDB" id="2110522at2759"/>
<dbReference type="PROSITE" id="PS51164">
    <property type="entry name" value="CBM1_2"/>
    <property type="match status" value="1"/>
</dbReference>
<dbReference type="PANTHER" id="PTHR33353">
    <property type="entry name" value="PUTATIVE (AFU_ORTHOLOGUE AFUA_1G12560)-RELATED"/>
    <property type="match status" value="1"/>
</dbReference>
<dbReference type="InterPro" id="IPR005103">
    <property type="entry name" value="AA9_LPMO"/>
</dbReference>
<keyword evidence="1" id="KW-0479">Metal-binding</keyword>
<evidence type="ECO:0000256" key="9">
    <source>
        <dbReference type="SAM" id="SignalP"/>
    </source>
</evidence>
<accession>A0A139ATL7</accession>
<dbReference type="Pfam" id="PF03443">
    <property type="entry name" value="AA9"/>
    <property type="match status" value="1"/>
</dbReference>
<dbReference type="SUPFAM" id="SSF57180">
    <property type="entry name" value="Cellulose-binding domain"/>
    <property type="match status" value="1"/>
</dbReference>
<dbReference type="CDD" id="cd21175">
    <property type="entry name" value="LPMO_AA9"/>
    <property type="match status" value="1"/>
</dbReference>
<sequence length="388" mass="39816">MKSIIVLLFLSALVSTSLAHSLLYYANTPTQQKVKCVRKMVPFQTNSPVSDLNSSDMQCGPGPTTAAEDVCVIGAGEIIDLAWGHNGADTADGVDPSHMGPCEIYMQKTSGPHAAPTKDGWFKVWEETWTSQRGWCFPSINGAAKGHIQIPLPAGLPSGYYVLRSEMLALHGAGSPGGAQFYIGCLDIQVTGGPATADIAPFVSIPGYLTDATPGVVYYLWWGHGDNNRANGTDYPNPFGPAVANIAKDTSGKRPGDTFTPAPPPTSPAPTPAAPAPAAPSPAAPSPAAPSPASPPTAPAPPTTGASPTIPSPAGPGTFTWNPLAQGCWVTNAVAAQSLGVPSPAAPTPAAASCAAQWEQCGGIGWKGATCCKTGTCTSLNAYYFQCL</sequence>